<reference evidence="2 3" key="1">
    <citation type="journal article" date="2021" name="Nat. Commun.">
        <title>Genetic determinants of endophytism in the Arabidopsis root mycobiome.</title>
        <authorList>
            <person name="Mesny F."/>
            <person name="Miyauchi S."/>
            <person name="Thiergart T."/>
            <person name="Pickel B."/>
            <person name="Atanasova L."/>
            <person name="Karlsson M."/>
            <person name="Huettel B."/>
            <person name="Barry K.W."/>
            <person name="Haridas S."/>
            <person name="Chen C."/>
            <person name="Bauer D."/>
            <person name="Andreopoulos W."/>
            <person name="Pangilinan J."/>
            <person name="LaButti K."/>
            <person name="Riley R."/>
            <person name="Lipzen A."/>
            <person name="Clum A."/>
            <person name="Drula E."/>
            <person name="Henrissat B."/>
            <person name="Kohler A."/>
            <person name="Grigoriev I.V."/>
            <person name="Martin F.M."/>
            <person name="Hacquard S."/>
        </authorList>
    </citation>
    <scope>NUCLEOTIDE SEQUENCE [LARGE SCALE GENOMIC DNA]</scope>
    <source>
        <strain evidence="2 3">MPI-CAGE-CH-0241</strain>
    </source>
</reference>
<gene>
    <name evidence="2" type="ORF">B0T10DRAFT_45609</name>
</gene>
<sequence length="130" mass="14703">MPVPQRLPSTTARMVRRQGQGLAWAWNRLVVLFTGMPPTWANAHARRRLRHGAASRRPLPAHHSWSTTSGSRATAATTASSEHVEMMMQPTQEQGRQLANHGRKMVINCPTWNTSRRPAHLLRRCRPSAR</sequence>
<comment type="caution">
    <text evidence="2">The sequence shown here is derived from an EMBL/GenBank/DDBJ whole genome shotgun (WGS) entry which is preliminary data.</text>
</comment>
<feature type="compositionally biased region" description="Low complexity" evidence="1">
    <location>
        <begin position="66"/>
        <end position="81"/>
    </location>
</feature>
<feature type="region of interest" description="Disordered" evidence="1">
    <location>
        <begin position="51"/>
        <end position="81"/>
    </location>
</feature>
<evidence type="ECO:0000256" key="1">
    <source>
        <dbReference type="SAM" id="MobiDB-lite"/>
    </source>
</evidence>
<dbReference type="AlphaFoldDB" id="A0A9P9AQT1"/>
<keyword evidence="3" id="KW-1185">Reference proteome</keyword>
<evidence type="ECO:0000313" key="3">
    <source>
        <dbReference type="Proteomes" id="UP000777438"/>
    </source>
</evidence>
<organism evidence="2 3">
    <name type="scientific">Thelonectria olida</name>
    <dbReference type="NCBI Taxonomy" id="1576542"/>
    <lineage>
        <taxon>Eukaryota</taxon>
        <taxon>Fungi</taxon>
        <taxon>Dikarya</taxon>
        <taxon>Ascomycota</taxon>
        <taxon>Pezizomycotina</taxon>
        <taxon>Sordariomycetes</taxon>
        <taxon>Hypocreomycetidae</taxon>
        <taxon>Hypocreales</taxon>
        <taxon>Nectriaceae</taxon>
        <taxon>Thelonectria</taxon>
    </lineage>
</organism>
<protein>
    <submittedName>
        <fullName evidence="2">Uncharacterized protein</fullName>
    </submittedName>
</protein>
<dbReference type="EMBL" id="JAGPYM010000010">
    <property type="protein sequence ID" value="KAH6890028.1"/>
    <property type="molecule type" value="Genomic_DNA"/>
</dbReference>
<accession>A0A9P9AQT1</accession>
<proteinExistence type="predicted"/>
<evidence type="ECO:0000313" key="2">
    <source>
        <dbReference type="EMBL" id="KAH6890028.1"/>
    </source>
</evidence>
<dbReference type="Proteomes" id="UP000777438">
    <property type="component" value="Unassembled WGS sequence"/>
</dbReference>
<name>A0A9P9AQT1_9HYPO</name>